<comment type="caution">
    <text evidence="2">The sequence shown here is derived from an EMBL/GenBank/DDBJ whole genome shotgun (WGS) entry which is preliminary data.</text>
</comment>
<reference evidence="2 3" key="1">
    <citation type="journal article" date="2014" name="Agronomy (Basel)">
        <title>A Draft Genome Sequence for Ensete ventricosum, the Drought-Tolerant Tree Against Hunger.</title>
        <authorList>
            <person name="Harrison J."/>
            <person name="Moore K.A."/>
            <person name="Paszkiewicz K."/>
            <person name="Jones T."/>
            <person name="Grant M."/>
            <person name="Ambacheew D."/>
            <person name="Muzemil S."/>
            <person name="Studholme D.J."/>
        </authorList>
    </citation>
    <scope>NUCLEOTIDE SEQUENCE [LARGE SCALE GENOMIC DNA]</scope>
</reference>
<feature type="compositionally biased region" description="Basic and acidic residues" evidence="1">
    <location>
        <begin position="30"/>
        <end position="40"/>
    </location>
</feature>
<evidence type="ECO:0000313" key="3">
    <source>
        <dbReference type="Proteomes" id="UP000287651"/>
    </source>
</evidence>
<dbReference type="AlphaFoldDB" id="A0A426XZZ3"/>
<gene>
    <name evidence="2" type="ORF">B296_00031570</name>
</gene>
<organism evidence="2 3">
    <name type="scientific">Ensete ventricosum</name>
    <name type="common">Abyssinian banana</name>
    <name type="synonym">Musa ensete</name>
    <dbReference type="NCBI Taxonomy" id="4639"/>
    <lineage>
        <taxon>Eukaryota</taxon>
        <taxon>Viridiplantae</taxon>
        <taxon>Streptophyta</taxon>
        <taxon>Embryophyta</taxon>
        <taxon>Tracheophyta</taxon>
        <taxon>Spermatophyta</taxon>
        <taxon>Magnoliopsida</taxon>
        <taxon>Liliopsida</taxon>
        <taxon>Zingiberales</taxon>
        <taxon>Musaceae</taxon>
        <taxon>Ensete</taxon>
    </lineage>
</organism>
<dbReference type="Proteomes" id="UP000287651">
    <property type="component" value="Unassembled WGS sequence"/>
</dbReference>
<accession>A0A426XZZ3</accession>
<feature type="region of interest" description="Disordered" evidence="1">
    <location>
        <begin position="30"/>
        <end position="70"/>
    </location>
</feature>
<proteinExistence type="predicted"/>
<protein>
    <submittedName>
        <fullName evidence="2">Uncharacterized protein</fullName>
    </submittedName>
</protein>
<sequence length="70" mass="7628">MAEARSTDSEIKSSLEKDATLRWCVEVLRNDDDGSQDTKRARAAPNGVGEGRVGSGSQTMPTQWYRVNAA</sequence>
<evidence type="ECO:0000313" key="2">
    <source>
        <dbReference type="EMBL" id="RRT45056.1"/>
    </source>
</evidence>
<name>A0A426XZZ3_ENSVE</name>
<evidence type="ECO:0000256" key="1">
    <source>
        <dbReference type="SAM" id="MobiDB-lite"/>
    </source>
</evidence>
<dbReference type="EMBL" id="AMZH03016072">
    <property type="protein sequence ID" value="RRT45056.1"/>
    <property type="molecule type" value="Genomic_DNA"/>
</dbReference>